<feature type="transmembrane region" description="Helical" evidence="1">
    <location>
        <begin position="113"/>
        <end position="131"/>
    </location>
</feature>
<keyword evidence="1" id="KW-1133">Transmembrane helix</keyword>
<organism evidence="2 3">
    <name type="scientific">Hathewaya limosa</name>
    <name type="common">Clostridium limosum</name>
    <dbReference type="NCBI Taxonomy" id="1536"/>
    <lineage>
        <taxon>Bacteria</taxon>
        <taxon>Bacillati</taxon>
        <taxon>Bacillota</taxon>
        <taxon>Clostridia</taxon>
        <taxon>Eubacteriales</taxon>
        <taxon>Clostridiaceae</taxon>
        <taxon>Hathewaya</taxon>
    </lineage>
</organism>
<dbReference type="Proteomes" id="UP001224418">
    <property type="component" value="Unassembled WGS sequence"/>
</dbReference>
<name>A0ABU0JXE6_HATLI</name>
<evidence type="ECO:0000313" key="2">
    <source>
        <dbReference type="EMBL" id="MDQ0480833.1"/>
    </source>
</evidence>
<feature type="transmembrane region" description="Helical" evidence="1">
    <location>
        <begin position="176"/>
        <end position="199"/>
    </location>
</feature>
<proteinExistence type="predicted"/>
<gene>
    <name evidence="2" type="ORF">QOZ93_002583</name>
</gene>
<feature type="transmembrane region" description="Helical" evidence="1">
    <location>
        <begin position="137"/>
        <end position="155"/>
    </location>
</feature>
<protein>
    <submittedName>
        <fullName evidence="2">Uncharacterized protein</fullName>
    </submittedName>
</protein>
<evidence type="ECO:0000256" key="1">
    <source>
        <dbReference type="SAM" id="Phobius"/>
    </source>
</evidence>
<keyword evidence="1" id="KW-0812">Transmembrane</keyword>
<reference evidence="2 3" key="1">
    <citation type="submission" date="2023-07" db="EMBL/GenBank/DDBJ databases">
        <title>Genomic Encyclopedia of Type Strains, Phase IV (KMG-IV): sequencing the most valuable type-strain genomes for metagenomic binning, comparative biology and taxonomic classification.</title>
        <authorList>
            <person name="Goeker M."/>
        </authorList>
    </citation>
    <scope>NUCLEOTIDE SEQUENCE [LARGE SCALE GENOMIC DNA]</scope>
    <source>
        <strain evidence="2 3">DSM 1400</strain>
    </source>
</reference>
<accession>A0ABU0JXE6</accession>
<comment type="caution">
    <text evidence="2">The sequence shown here is derived from an EMBL/GenBank/DDBJ whole genome shotgun (WGS) entry which is preliminary data.</text>
</comment>
<sequence>MINNKIEDCDSLNQRKTEILMRTKDFTIYYDEKYKVRIKMKNEEMKDIVDVERTVMEINNLPLNSNIRRNYGQDIANIYKIAYLSGNEEAIKMGKELKMHLEYNLIVYKKIQFILPCVIFTIISILLGSFLEFMSQELAYSLIYGPIGGILSIAVNQNQLKIDYKVENKIMIIEAVKMMALSVIMAQIGFIAIKSQMIFGDIDFDKNNYKLFLSLIMFGYSQNFIPNLLDKLGSTLDKKK</sequence>
<evidence type="ECO:0000313" key="3">
    <source>
        <dbReference type="Proteomes" id="UP001224418"/>
    </source>
</evidence>
<dbReference type="RefSeq" id="WP_111941136.1">
    <property type="nucleotide sequence ID" value="NZ_BAAACJ010000018.1"/>
</dbReference>
<keyword evidence="3" id="KW-1185">Reference proteome</keyword>
<keyword evidence="1" id="KW-0472">Membrane</keyword>
<dbReference type="EMBL" id="JAUSWN010000030">
    <property type="protein sequence ID" value="MDQ0480833.1"/>
    <property type="molecule type" value="Genomic_DNA"/>
</dbReference>